<keyword evidence="2" id="KW-1185">Reference proteome</keyword>
<name>A0ACB8RUM4_9AGAM</name>
<proteinExistence type="predicted"/>
<gene>
    <name evidence="1" type="ORF">FA95DRAFT_1209131</name>
</gene>
<evidence type="ECO:0000313" key="1">
    <source>
        <dbReference type="EMBL" id="KAI0047612.1"/>
    </source>
</evidence>
<reference evidence="1" key="1">
    <citation type="submission" date="2021-02" db="EMBL/GenBank/DDBJ databases">
        <authorList>
            <consortium name="DOE Joint Genome Institute"/>
            <person name="Ahrendt S."/>
            <person name="Looney B.P."/>
            <person name="Miyauchi S."/>
            <person name="Morin E."/>
            <person name="Drula E."/>
            <person name="Courty P.E."/>
            <person name="Chicoki N."/>
            <person name="Fauchery L."/>
            <person name="Kohler A."/>
            <person name="Kuo A."/>
            <person name="Labutti K."/>
            <person name="Pangilinan J."/>
            <person name="Lipzen A."/>
            <person name="Riley R."/>
            <person name="Andreopoulos W."/>
            <person name="He G."/>
            <person name="Johnson J."/>
            <person name="Barry K.W."/>
            <person name="Grigoriev I.V."/>
            <person name="Nagy L."/>
            <person name="Hibbett D."/>
            <person name="Henrissat B."/>
            <person name="Matheny P.B."/>
            <person name="Labbe J."/>
            <person name="Martin F."/>
        </authorList>
    </citation>
    <scope>NUCLEOTIDE SEQUENCE</scope>
    <source>
        <strain evidence="1">FP105234-sp</strain>
    </source>
</reference>
<dbReference type="EMBL" id="MU275901">
    <property type="protein sequence ID" value="KAI0047612.1"/>
    <property type="molecule type" value="Genomic_DNA"/>
</dbReference>
<comment type="caution">
    <text evidence="1">The sequence shown here is derived from an EMBL/GenBank/DDBJ whole genome shotgun (WGS) entry which is preliminary data.</text>
</comment>
<dbReference type="Proteomes" id="UP000814033">
    <property type="component" value="Unassembled WGS sequence"/>
</dbReference>
<sequence length="135" mass="15096">MYTCRVIHPLLPPDDVSYRGLPFFTLVIHGRFDILNEVGPTNRQSDLPLTCVRDVLGRAGWALASFLWPVHRDRILDGDEDCVVSNPSDAWTERPSSLGLISTLGQASFKTTKSISSRRSRLNETLTPPGTVYLR</sequence>
<reference evidence="1" key="2">
    <citation type="journal article" date="2022" name="New Phytol.">
        <title>Evolutionary transition to the ectomycorrhizal habit in the genomes of a hyperdiverse lineage of mushroom-forming fungi.</title>
        <authorList>
            <person name="Looney B."/>
            <person name="Miyauchi S."/>
            <person name="Morin E."/>
            <person name="Drula E."/>
            <person name="Courty P.E."/>
            <person name="Kohler A."/>
            <person name="Kuo A."/>
            <person name="LaButti K."/>
            <person name="Pangilinan J."/>
            <person name="Lipzen A."/>
            <person name="Riley R."/>
            <person name="Andreopoulos W."/>
            <person name="He G."/>
            <person name="Johnson J."/>
            <person name="Nolan M."/>
            <person name="Tritt A."/>
            <person name="Barry K.W."/>
            <person name="Grigoriev I.V."/>
            <person name="Nagy L.G."/>
            <person name="Hibbett D."/>
            <person name="Henrissat B."/>
            <person name="Matheny P.B."/>
            <person name="Labbe J."/>
            <person name="Martin F.M."/>
        </authorList>
    </citation>
    <scope>NUCLEOTIDE SEQUENCE</scope>
    <source>
        <strain evidence="1">FP105234-sp</strain>
    </source>
</reference>
<protein>
    <submittedName>
        <fullName evidence="1">Uncharacterized protein</fullName>
    </submittedName>
</protein>
<organism evidence="1 2">
    <name type="scientific">Auriscalpium vulgare</name>
    <dbReference type="NCBI Taxonomy" id="40419"/>
    <lineage>
        <taxon>Eukaryota</taxon>
        <taxon>Fungi</taxon>
        <taxon>Dikarya</taxon>
        <taxon>Basidiomycota</taxon>
        <taxon>Agaricomycotina</taxon>
        <taxon>Agaricomycetes</taxon>
        <taxon>Russulales</taxon>
        <taxon>Auriscalpiaceae</taxon>
        <taxon>Auriscalpium</taxon>
    </lineage>
</organism>
<accession>A0ACB8RUM4</accession>
<evidence type="ECO:0000313" key="2">
    <source>
        <dbReference type="Proteomes" id="UP000814033"/>
    </source>
</evidence>